<feature type="non-terminal residue" evidence="2">
    <location>
        <position position="1"/>
    </location>
</feature>
<gene>
    <name evidence="2" type="ORF">F4Y60_06315</name>
</gene>
<organism evidence="2">
    <name type="scientific">Boseongicola sp. SB0664_bin_43</name>
    <dbReference type="NCBI Taxonomy" id="2604844"/>
    <lineage>
        <taxon>Bacteria</taxon>
        <taxon>Pseudomonadati</taxon>
        <taxon>Pseudomonadota</taxon>
        <taxon>Alphaproteobacteria</taxon>
        <taxon>Rhodobacterales</taxon>
        <taxon>Paracoccaceae</taxon>
        <taxon>Boseongicola</taxon>
    </lineage>
</organism>
<evidence type="ECO:0000313" key="2">
    <source>
        <dbReference type="EMBL" id="MXY33692.1"/>
    </source>
</evidence>
<feature type="region of interest" description="Disordered" evidence="1">
    <location>
        <begin position="1"/>
        <end position="75"/>
    </location>
</feature>
<feature type="compositionally biased region" description="Basic and acidic residues" evidence="1">
    <location>
        <begin position="11"/>
        <end position="27"/>
    </location>
</feature>
<feature type="compositionally biased region" description="Basic residues" evidence="1">
    <location>
        <begin position="41"/>
        <end position="66"/>
    </location>
</feature>
<reference evidence="2" key="1">
    <citation type="submission" date="2019-09" db="EMBL/GenBank/DDBJ databases">
        <title>Characterisation of the sponge microbiome using genome-centric metagenomics.</title>
        <authorList>
            <person name="Engelberts J.P."/>
            <person name="Robbins S.J."/>
            <person name="De Goeij J.M."/>
            <person name="Aranda M."/>
            <person name="Bell S.C."/>
            <person name="Webster N.S."/>
        </authorList>
    </citation>
    <scope>NUCLEOTIDE SEQUENCE</scope>
    <source>
        <strain evidence="2">SB0664_bin_43</strain>
    </source>
</reference>
<comment type="caution">
    <text evidence="2">The sequence shown here is derived from an EMBL/GenBank/DDBJ whole genome shotgun (WGS) entry which is preliminary data.</text>
</comment>
<name>A0A6B0Y1A3_9RHOB</name>
<dbReference type="EMBL" id="VXRY01000254">
    <property type="protein sequence ID" value="MXY33692.1"/>
    <property type="molecule type" value="Genomic_DNA"/>
</dbReference>
<proteinExistence type="predicted"/>
<accession>A0A6B0Y1A3</accession>
<sequence>PRTGGTGAPTEGHRPEMPDMPRPDGWPRGRQRKLSRQEQRSKRRERTKRHLAKTRRRIANRRRRGQGKPQTFGFLGMTHFCDQSRNDRFRVGRMPSRKRVNRTFRRIKEELRRRRRDDRNETAAWLVRVMNGWLNHYAVPGSGRCLGRFMRLCQRVLWRALRRRSRRAPTAWEKIDLLAAIHWPKARIRHPWPDQRLVVNTQGRSPVR</sequence>
<evidence type="ECO:0000256" key="1">
    <source>
        <dbReference type="SAM" id="MobiDB-lite"/>
    </source>
</evidence>
<dbReference type="AlphaFoldDB" id="A0A6B0Y1A3"/>
<protein>
    <submittedName>
        <fullName evidence="2">Uncharacterized protein</fullName>
    </submittedName>
</protein>